<keyword evidence="1" id="KW-0812">Transmembrane</keyword>
<gene>
    <name evidence="2" type="ORF">SPHINGO8BC_90059</name>
</gene>
<dbReference type="EMBL" id="CABWMV010000028">
    <property type="protein sequence ID" value="VXD07645.1"/>
    <property type="molecule type" value="Genomic_DNA"/>
</dbReference>
<dbReference type="Proteomes" id="UP000432350">
    <property type="component" value="Unassembled WGS sequence"/>
</dbReference>
<dbReference type="AlphaFoldDB" id="A0A654DQZ9"/>
<reference evidence="2 3" key="1">
    <citation type="submission" date="2019-10" db="EMBL/GenBank/DDBJ databases">
        <authorList>
            <person name="Karimi E."/>
        </authorList>
    </citation>
    <scope>NUCLEOTIDE SEQUENCE [LARGE SCALE GENOMIC DNA]</scope>
    <source>
        <strain evidence="2 3">Sphingobacterium sp. 8BC</strain>
    </source>
</reference>
<evidence type="ECO:0000256" key="1">
    <source>
        <dbReference type="SAM" id="Phobius"/>
    </source>
</evidence>
<evidence type="ECO:0000313" key="2">
    <source>
        <dbReference type="EMBL" id="VXD07645.1"/>
    </source>
</evidence>
<protein>
    <submittedName>
        <fullName evidence="2">Uncharacterized protein</fullName>
    </submittedName>
</protein>
<name>A0A654DQZ9_SPHMU</name>
<feature type="transmembrane region" description="Helical" evidence="1">
    <location>
        <begin position="12"/>
        <end position="32"/>
    </location>
</feature>
<proteinExistence type="predicted"/>
<keyword evidence="1" id="KW-1133">Transmembrane helix</keyword>
<evidence type="ECO:0000313" key="3">
    <source>
        <dbReference type="Proteomes" id="UP000432350"/>
    </source>
</evidence>
<sequence length="42" mass="5198">MNSNFWLANGILFKLFVILFVFLRYPIIVFLYHKDTLYMLWP</sequence>
<organism evidence="2 3">
    <name type="scientific">Sphingobacterium multivorum</name>
    <dbReference type="NCBI Taxonomy" id="28454"/>
    <lineage>
        <taxon>Bacteria</taxon>
        <taxon>Pseudomonadati</taxon>
        <taxon>Bacteroidota</taxon>
        <taxon>Sphingobacteriia</taxon>
        <taxon>Sphingobacteriales</taxon>
        <taxon>Sphingobacteriaceae</taxon>
        <taxon>Sphingobacterium</taxon>
    </lineage>
</organism>
<accession>A0A654DQZ9</accession>
<keyword evidence="1" id="KW-0472">Membrane</keyword>